<dbReference type="Pfam" id="PF08281">
    <property type="entry name" value="Sigma70_r4_2"/>
    <property type="match status" value="1"/>
</dbReference>
<dbReference type="InterPro" id="IPR013325">
    <property type="entry name" value="RNA_pol_sigma_r2"/>
</dbReference>
<evidence type="ECO:0000256" key="3">
    <source>
        <dbReference type="ARBA" id="ARBA00023082"/>
    </source>
</evidence>
<dbReference type="AlphaFoldDB" id="A0A5C6FHG2"/>
<name>A0A5C6FHG2_9BACT</name>
<keyword evidence="2" id="KW-0805">Transcription regulation</keyword>
<evidence type="ECO:0000256" key="2">
    <source>
        <dbReference type="ARBA" id="ARBA00023015"/>
    </source>
</evidence>
<dbReference type="OrthoDB" id="291047at2"/>
<dbReference type="SUPFAM" id="SSF88946">
    <property type="entry name" value="Sigma2 domain of RNA polymerase sigma factors"/>
    <property type="match status" value="1"/>
</dbReference>
<feature type="compositionally biased region" description="Gly residues" evidence="5">
    <location>
        <begin position="648"/>
        <end position="664"/>
    </location>
</feature>
<evidence type="ECO:0000313" key="8">
    <source>
        <dbReference type="EMBL" id="TWU59466.1"/>
    </source>
</evidence>
<dbReference type="InterPro" id="IPR036388">
    <property type="entry name" value="WH-like_DNA-bd_sf"/>
</dbReference>
<dbReference type="Pfam" id="PF04542">
    <property type="entry name" value="Sigma70_r2"/>
    <property type="match status" value="1"/>
</dbReference>
<feature type="domain" description="RNA polymerase sigma factor 70 region 4 type 2" evidence="7">
    <location>
        <begin position="141"/>
        <end position="191"/>
    </location>
</feature>
<reference evidence="8 9" key="1">
    <citation type="submission" date="2019-02" db="EMBL/GenBank/DDBJ databases">
        <title>Deep-cultivation of Planctomycetes and their phenomic and genomic characterization uncovers novel biology.</title>
        <authorList>
            <person name="Wiegand S."/>
            <person name="Jogler M."/>
            <person name="Boedeker C."/>
            <person name="Pinto D."/>
            <person name="Vollmers J."/>
            <person name="Rivas-Marin E."/>
            <person name="Kohn T."/>
            <person name="Peeters S.H."/>
            <person name="Heuer A."/>
            <person name="Rast P."/>
            <person name="Oberbeckmann S."/>
            <person name="Bunk B."/>
            <person name="Jeske O."/>
            <person name="Meyerdierks A."/>
            <person name="Storesund J.E."/>
            <person name="Kallscheuer N."/>
            <person name="Luecker S."/>
            <person name="Lage O.M."/>
            <person name="Pohl T."/>
            <person name="Merkel B.J."/>
            <person name="Hornburger P."/>
            <person name="Mueller R.-W."/>
            <person name="Bruemmer F."/>
            <person name="Labrenz M."/>
            <person name="Spormann A.M."/>
            <person name="Op Den Camp H."/>
            <person name="Overmann J."/>
            <person name="Amann R."/>
            <person name="Jetten M.S.M."/>
            <person name="Mascher T."/>
            <person name="Medema M.H."/>
            <person name="Devos D.P."/>
            <person name="Kaster A.-K."/>
            <person name="Ovreas L."/>
            <person name="Rohde M."/>
            <person name="Galperin M.Y."/>
            <person name="Jogler C."/>
        </authorList>
    </citation>
    <scope>NUCLEOTIDE SEQUENCE [LARGE SCALE GENOMIC DNA]</scope>
    <source>
        <strain evidence="8 9">Poly51</strain>
    </source>
</reference>
<sequence length="664" mass="71847">MKFVTKSIESPPSDGLTRQIALGTVSDADLLDAWCRDQQRAALAALIDRYSRMVLSVCRRRCRTEADAEDAYQTTFLYLARNGHKIRQPERLVGWLHRVAQRSAVATLPSEKRQTDPMIEPAVEPDDPLDRLTQRHEAIVLDEELAELPEHYRAAIAMHLFDDCPLQMLADHFGTSIGSIRGRLQRGKQMLARRLRHRGIIPAFAFASASAWIVSTSQASVAASAMVEIANAPQLPNPPIEPRLLDSLLSQGTRLMPTLYTAAGVLAGSTLLTLAIMAGESPGQGATGKVEVNLPAGSSAPVAAQFGAAGGSGMGGGGLEAPQPSRPPSKDGMIWTQKTVPPPVTSRIALKLSETLDEEIDFKIHTALVALPEAISEAIGMPVLMDVRGVEFAEQDLANVDVDLEVSGMPLRTALRRLLSPYGLKAVIEDEGLMITADPSVLVHRGIGTDQWVNVDTEAEKKISEILNTKAEAEFIDLPMDEAVATLSEQHQVPILIDRRALEEIGITADQPVTLTLGNVKLRTLLRLMLRDLDLTYQVNGETLSVTTQEAAESNLVSRIYWLEGTGFAEGDFESVMNSIQTTIQPDTWELLGGPSTIVPVRSARPAILVSAVYRVHEEIEKFLKTLRQSHFGKDPVLENVQVPDQQGSGGGIGGGGQGGGGFF</sequence>
<dbReference type="Gene3D" id="1.10.10.10">
    <property type="entry name" value="Winged helix-like DNA-binding domain superfamily/Winged helix DNA-binding domain"/>
    <property type="match status" value="1"/>
</dbReference>
<dbReference type="EMBL" id="SJPW01000002">
    <property type="protein sequence ID" value="TWU59466.1"/>
    <property type="molecule type" value="Genomic_DNA"/>
</dbReference>
<evidence type="ECO:0000256" key="1">
    <source>
        <dbReference type="ARBA" id="ARBA00010641"/>
    </source>
</evidence>
<dbReference type="GO" id="GO:0006352">
    <property type="term" value="P:DNA-templated transcription initiation"/>
    <property type="evidence" value="ECO:0007669"/>
    <property type="project" value="InterPro"/>
</dbReference>
<gene>
    <name evidence="8" type="primary">sigR_1</name>
    <name evidence="8" type="ORF">Poly51_22540</name>
</gene>
<dbReference type="InterPro" id="IPR013324">
    <property type="entry name" value="RNA_pol_sigma_r3/r4-like"/>
</dbReference>
<dbReference type="RefSeq" id="WP_146457095.1">
    <property type="nucleotide sequence ID" value="NZ_SJPW01000002.1"/>
</dbReference>
<feature type="domain" description="RNA polymerase sigma-70 region 2" evidence="6">
    <location>
        <begin position="46"/>
        <end position="108"/>
    </location>
</feature>
<dbReference type="GO" id="GO:0003677">
    <property type="term" value="F:DNA binding"/>
    <property type="evidence" value="ECO:0007669"/>
    <property type="project" value="InterPro"/>
</dbReference>
<proteinExistence type="inferred from homology"/>
<evidence type="ECO:0000313" key="9">
    <source>
        <dbReference type="Proteomes" id="UP000318288"/>
    </source>
</evidence>
<dbReference type="GO" id="GO:0016987">
    <property type="term" value="F:sigma factor activity"/>
    <property type="evidence" value="ECO:0007669"/>
    <property type="project" value="UniProtKB-KW"/>
</dbReference>
<dbReference type="PANTHER" id="PTHR43133">
    <property type="entry name" value="RNA POLYMERASE ECF-TYPE SIGMA FACTO"/>
    <property type="match status" value="1"/>
</dbReference>
<dbReference type="Gene3D" id="1.10.1740.10">
    <property type="match status" value="1"/>
</dbReference>
<dbReference type="InterPro" id="IPR014284">
    <property type="entry name" value="RNA_pol_sigma-70_dom"/>
</dbReference>
<keyword evidence="4" id="KW-0804">Transcription</keyword>
<evidence type="ECO:0000259" key="6">
    <source>
        <dbReference type="Pfam" id="PF04542"/>
    </source>
</evidence>
<dbReference type="InterPro" id="IPR007627">
    <property type="entry name" value="RNA_pol_sigma70_r2"/>
</dbReference>
<comment type="caution">
    <text evidence="8">The sequence shown here is derived from an EMBL/GenBank/DDBJ whole genome shotgun (WGS) entry which is preliminary data.</text>
</comment>
<dbReference type="NCBIfam" id="TIGR02937">
    <property type="entry name" value="sigma70-ECF"/>
    <property type="match status" value="1"/>
</dbReference>
<protein>
    <submittedName>
        <fullName evidence="8">ECF RNA polymerase sigma factor SigR</fullName>
    </submittedName>
</protein>
<evidence type="ECO:0000259" key="7">
    <source>
        <dbReference type="Pfam" id="PF08281"/>
    </source>
</evidence>
<comment type="similarity">
    <text evidence="1">Belongs to the sigma-70 factor family. ECF subfamily.</text>
</comment>
<evidence type="ECO:0000256" key="4">
    <source>
        <dbReference type="ARBA" id="ARBA00023163"/>
    </source>
</evidence>
<dbReference type="InterPro" id="IPR013249">
    <property type="entry name" value="RNA_pol_sigma70_r4_t2"/>
</dbReference>
<dbReference type="PANTHER" id="PTHR43133:SF51">
    <property type="entry name" value="RNA POLYMERASE SIGMA FACTOR"/>
    <property type="match status" value="1"/>
</dbReference>
<evidence type="ECO:0000256" key="5">
    <source>
        <dbReference type="SAM" id="MobiDB-lite"/>
    </source>
</evidence>
<accession>A0A5C6FHG2</accession>
<keyword evidence="9" id="KW-1185">Reference proteome</keyword>
<organism evidence="8 9">
    <name type="scientific">Rubripirellula tenax</name>
    <dbReference type="NCBI Taxonomy" id="2528015"/>
    <lineage>
        <taxon>Bacteria</taxon>
        <taxon>Pseudomonadati</taxon>
        <taxon>Planctomycetota</taxon>
        <taxon>Planctomycetia</taxon>
        <taxon>Pirellulales</taxon>
        <taxon>Pirellulaceae</taxon>
        <taxon>Rubripirellula</taxon>
    </lineage>
</organism>
<feature type="region of interest" description="Disordered" evidence="5">
    <location>
        <begin position="642"/>
        <end position="664"/>
    </location>
</feature>
<dbReference type="Proteomes" id="UP000318288">
    <property type="component" value="Unassembled WGS sequence"/>
</dbReference>
<dbReference type="SUPFAM" id="SSF88659">
    <property type="entry name" value="Sigma3 and sigma4 domains of RNA polymerase sigma factors"/>
    <property type="match status" value="1"/>
</dbReference>
<keyword evidence="3" id="KW-0731">Sigma factor</keyword>
<dbReference type="InterPro" id="IPR039425">
    <property type="entry name" value="RNA_pol_sigma-70-like"/>
</dbReference>